<feature type="transmembrane region" description="Helical" evidence="7">
    <location>
        <begin position="342"/>
        <end position="368"/>
    </location>
</feature>
<comment type="subcellular location">
    <subcellularLocation>
        <location evidence="1">Cell membrane</location>
        <topology evidence="1">Multi-pass membrane protein</topology>
    </subcellularLocation>
</comment>
<evidence type="ECO:0000313" key="10">
    <source>
        <dbReference type="Proteomes" id="UP000249341"/>
    </source>
</evidence>
<dbReference type="PANTHER" id="PTHR30572">
    <property type="entry name" value="MEMBRANE COMPONENT OF TRANSPORTER-RELATED"/>
    <property type="match status" value="1"/>
</dbReference>
<feature type="transmembrane region" description="Helical" evidence="7">
    <location>
        <begin position="300"/>
        <end position="321"/>
    </location>
</feature>
<dbReference type="RefSeq" id="WP_111653625.1">
    <property type="nucleotide sequence ID" value="NZ_JACHWI010000012.1"/>
</dbReference>
<keyword evidence="5 7" id="KW-0472">Membrane</keyword>
<evidence type="ECO:0000256" key="3">
    <source>
        <dbReference type="ARBA" id="ARBA00022692"/>
    </source>
</evidence>
<proteinExistence type="inferred from homology"/>
<evidence type="ECO:0000256" key="4">
    <source>
        <dbReference type="ARBA" id="ARBA00022989"/>
    </source>
</evidence>
<dbReference type="GO" id="GO:0022857">
    <property type="term" value="F:transmembrane transporter activity"/>
    <property type="evidence" value="ECO:0007669"/>
    <property type="project" value="TreeGrafter"/>
</dbReference>
<feature type="transmembrane region" description="Helical" evidence="7">
    <location>
        <begin position="511"/>
        <end position="533"/>
    </location>
</feature>
<name>A0A327Z121_9ACTN</name>
<feature type="domain" description="ABC3 transporter permease C-terminal" evidence="8">
    <location>
        <begin position="303"/>
        <end position="406"/>
    </location>
</feature>
<dbReference type="Proteomes" id="UP000249341">
    <property type="component" value="Unassembled WGS sequence"/>
</dbReference>
<dbReference type="AlphaFoldDB" id="A0A327Z121"/>
<protein>
    <recommendedName>
        <fullName evidence="8">ABC3 transporter permease C-terminal domain-containing protein</fullName>
    </recommendedName>
</protein>
<feature type="transmembrane region" description="Helical" evidence="7">
    <location>
        <begin position="460"/>
        <end position="483"/>
    </location>
</feature>
<feature type="domain" description="ABC3 transporter permease C-terminal" evidence="8">
    <location>
        <begin position="869"/>
        <end position="985"/>
    </location>
</feature>
<feature type="transmembrane region" description="Helical" evidence="7">
    <location>
        <begin position="388"/>
        <end position="406"/>
    </location>
</feature>
<comment type="similarity">
    <text evidence="6">Belongs to the ABC-4 integral membrane protein family.</text>
</comment>
<evidence type="ECO:0000256" key="7">
    <source>
        <dbReference type="SAM" id="Phobius"/>
    </source>
</evidence>
<organism evidence="9 10">
    <name type="scientific">Actinoplanes lutulentus</name>
    <dbReference type="NCBI Taxonomy" id="1287878"/>
    <lineage>
        <taxon>Bacteria</taxon>
        <taxon>Bacillati</taxon>
        <taxon>Actinomycetota</taxon>
        <taxon>Actinomycetes</taxon>
        <taxon>Micromonosporales</taxon>
        <taxon>Micromonosporaceae</taxon>
        <taxon>Actinoplanes</taxon>
    </lineage>
</organism>
<feature type="transmembrane region" description="Helical" evidence="7">
    <location>
        <begin position="917"/>
        <end position="942"/>
    </location>
</feature>
<dbReference type="OrthoDB" id="3275641at2"/>
<dbReference type="PANTHER" id="PTHR30572:SF4">
    <property type="entry name" value="ABC TRANSPORTER PERMEASE YTRF"/>
    <property type="match status" value="1"/>
</dbReference>
<sequence length="992" mass="102423">MIALVLRMVWARRGQAVVLALLAALAVIPAVAAPAFVRAADRVVAAGEVASADLPERTVSIGLHESAGPVGDAVPGDAVALSLPSTGGALVAIPGFEYVYAAEYPTVGIEPDNRFRTRMVYRQDACAHLTMVTGRCLIGAGDIVLGEQTAHRLGLVAGDSVSLSYAVYRSDPDFMMYVAAGEPKRFFVAGVYRPADPGDFYWGRQGYFAEDPGDRPGEPAFIGLGSMTTMDRGDVQITIDGSAGPGAMDVDRLPEVRAALGRLQHDVTELGGGLTLTTSMPLLMERIDSGRAAVREMVPVPALALILLACLTLFLAVGYSAEGRRPEAAVIALRGTRWWHRWWLATGESLVAVLAGAMTGTLGGQLIVNALVAVRFPGVGADPDPASLRWAPLALLAAALTIVLAQRRPLLRPVAELLRRAPRPGRAAGLVTDVLVVALAAAATAQLLTSGDLRGAGATAPALVLIALSLLLARVLGPLVAWYGHRAITRGRLGTGLAGFQLSRRPRSATVFAVLVASVAVSCYAACAADVAARGRELQAGLGTGADRVLTVEPIGRTRLMEAVRAVDPAGTEAMAVVRIVTPDGERPALAVDTTRLAAVATWPAGTDPARIAGLLHPAAPEPLVLRGADVNLDLSATEFREGKAVSLDVVLTPLNGEPDIVTPMGVLREGRHVYRQKLAACADGCRVNALKIAGGSAVLDVTGVITLHGLGSADPQGWRVSRGGSLATGPDGLRIAVTGLDGLPEGLIVQPVSTPYPLPAAIAGGGIPGTVTGLDYRNVPVTVAARVPAIPAAGRPAVLVDLEYADRLTVDGAPATGAQVWLAAGAPDDIVARLTDEGVKVVGDIRAEQLSRRLDRQGPAVAIGYFGLVALLAAGLAAGVLVLTAAVDRHRRAEDLSALRLQGLGRREARGAVLWAYPWLVILGVTAGMAVALAGWALTGWALPLAGLNPPPLPFPGRPGVVPLLLTGGALLAALLGAAIPAARGVLRKIP</sequence>
<dbReference type="InterPro" id="IPR003838">
    <property type="entry name" value="ABC3_permease_C"/>
</dbReference>
<evidence type="ECO:0000256" key="2">
    <source>
        <dbReference type="ARBA" id="ARBA00022475"/>
    </source>
</evidence>
<keyword evidence="10" id="KW-1185">Reference proteome</keyword>
<evidence type="ECO:0000313" key="9">
    <source>
        <dbReference type="EMBL" id="RAK28000.1"/>
    </source>
</evidence>
<feature type="transmembrane region" description="Helical" evidence="7">
    <location>
        <begin position="427"/>
        <end position="448"/>
    </location>
</feature>
<dbReference type="Pfam" id="PF02687">
    <property type="entry name" value="FtsX"/>
    <property type="match status" value="2"/>
</dbReference>
<dbReference type="InterPro" id="IPR050250">
    <property type="entry name" value="Macrolide_Exporter_MacB"/>
</dbReference>
<feature type="transmembrane region" description="Helical" evidence="7">
    <location>
        <begin position="962"/>
        <end position="984"/>
    </location>
</feature>
<gene>
    <name evidence="9" type="ORF">B0I29_12196</name>
</gene>
<keyword evidence="3 7" id="KW-0812">Transmembrane</keyword>
<keyword evidence="4 7" id="KW-1133">Transmembrane helix</keyword>
<dbReference type="GO" id="GO:0005886">
    <property type="term" value="C:plasma membrane"/>
    <property type="evidence" value="ECO:0007669"/>
    <property type="project" value="UniProtKB-SubCell"/>
</dbReference>
<feature type="transmembrane region" description="Helical" evidence="7">
    <location>
        <begin position="863"/>
        <end position="888"/>
    </location>
</feature>
<dbReference type="EMBL" id="QLMJ01000021">
    <property type="protein sequence ID" value="RAK28000.1"/>
    <property type="molecule type" value="Genomic_DNA"/>
</dbReference>
<comment type="caution">
    <text evidence="9">The sequence shown here is derived from an EMBL/GenBank/DDBJ whole genome shotgun (WGS) entry which is preliminary data.</text>
</comment>
<evidence type="ECO:0000256" key="5">
    <source>
        <dbReference type="ARBA" id="ARBA00023136"/>
    </source>
</evidence>
<evidence type="ECO:0000259" key="8">
    <source>
        <dbReference type="Pfam" id="PF02687"/>
    </source>
</evidence>
<evidence type="ECO:0000256" key="1">
    <source>
        <dbReference type="ARBA" id="ARBA00004651"/>
    </source>
</evidence>
<reference evidence="9 10" key="1">
    <citation type="submission" date="2018-06" db="EMBL/GenBank/DDBJ databases">
        <title>Genomic Encyclopedia of Type Strains, Phase III (KMG-III): the genomes of soil and plant-associated and newly described type strains.</title>
        <authorList>
            <person name="Whitman W."/>
        </authorList>
    </citation>
    <scope>NUCLEOTIDE SEQUENCE [LARGE SCALE GENOMIC DNA]</scope>
    <source>
        <strain evidence="9 10">CGMCC 4.7090</strain>
    </source>
</reference>
<accession>A0A327Z121</accession>
<evidence type="ECO:0000256" key="6">
    <source>
        <dbReference type="ARBA" id="ARBA00038076"/>
    </source>
</evidence>
<keyword evidence="2" id="KW-1003">Cell membrane</keyword>